<sequence length="96" mass="10885">MLTQADTKITPPTKHLKKGSEVLTESPAPTKKAIHKSTPLDLSKSFMEEYAYIESFLLEGTIFWSLKAHNQSGKVKFLPLNQIPACDKFHLNERNQ</sequence>
<protein>
    <submittedName>
        <fullName evidence="2">Uncharacterized protein</fullName>
    </submittedName>
</protein>
<keyword evidence="3" id="KW-1185">Reference proteome</keyword>
<evidence type="ECO:0000256" key="1">
    <source>
        <dbReference type="SAM" id="MobiDB-lite"/>
    </source>
</evidence>
<accession>A0AAD2D6P8</accession>
<comment type="caution">
    <text evidence="2">The sequence shown here is derived from an EMBL/GenBank/DDBJ whole genome shotgun (WGS) entry which is preliminary data.</text>
</comment>
<evidence type="ECO:0000313" key="3">
    <source>
        <dbReference type="Proteomes" id="UP001295684"/>
    </source>
</evidence>
<organism evidence="2 3">
    <name type="scientific">Euplotes crassus</name>
    <dbReference type="NCBI Taxonomy" id="5936"/>
    <lineage>
        <taxon>Eukaryota</taxon>
        <taxon>Sar</taxon>
        <taxon>Alveolata</taxon>
        <taxon>Ciliophora</taxon>
        <taxon>Intramacronucleata</taxon>
        <taxon>Spirotrichea</taxon>
        <taxon>Hypotrichia</taxon>
        <taxon>Euplotida</taxon>
        <taxon>Euplotidae</taxon>
        <taxon>Moneuplotes</taxon>
    </lineage>
</organism>
<reference evidence="2" key="1">
    <citation type="submission" date="2023-07" db="EMBL/GenBank/DDBJ databases">
        <authorList>
            <consortium name="AG Swart"/>
            <person name="Singh M."/>
            <person name="Singh A."/>
            <person name="Seah K."/>
            <person name="Emmerich C."/>
        </authorList>
    </citation>
    <scope>NUCLEOTIDE SEQUENCE</scope>
    <source>
        <strain evidence="2">DP1</strain>
    </source>
</reference>
<feature type="region of interest" description="Disordered" evidence="1">
    <location>
        <begin position="1"/>
        <end position="34"/>
    </location>
</feature>
<proteinExistence type="predicted"/>
<evidence type="ECO:0000313" key="2">
    <source>
        <dbReference type="EMBL" id="CAI2381800.1"/>
    </source>
</evidence>
<dbReference type="AlphaFoldDB" id="A0AAD2D6P8"/>
<gene>
    <name evidence="2" type="ORF">ECRASSUSDP1_LOCUS23265</name>
</gene>
<dbReference type="Proteomes" id="UP001295684">
    <property type="component" value="Unassembled WGS sequence"/>
</dbReference>
<dbReference type="EMBL" id="CAMPGE010023927">
    <property type="protein sequence ID" value="CAI2381800.1"/>
    <property type="molecule type" value="Genomic_DNA"/>
</dbReference>
<name>A0AAD2D6P8_EUPCR</name>